<dbReference type="KEGG" id="pvac:HC248_00943"/>
<dbReference type="InterPro" id="IPR038440">
    <property type="entry name" value="FimV_C_sf"/>
</dbReference>
<evidence type="ECO:0000256" key="1">
    <source>
        <dbReference type="SAM" id="MobiDB-lite"/>
    </source>
</evidence>
<feature type="transmembrane region" description="Helical" evidence="2">
    <location>
        <begin position="494"/>
        <end position="513"/>
    </location>
</feature>
<dbReference type="InterPro" id="IPR020012">
    <property type="entry name" value="LysM_FimV"/>
</dbReference>
<evidence type="ECO:0000313" key="5">
    <source>
        <dbReference type="EMBL" id="QJC55661.1"/>
    </source>
</evidence>
<dbReference type="Pfam" id="PF25800">
    <property type="entry name" value="FimV_N"/>
    <property type="match status" value="1"/>
</dbReference>
<feature type="region of interest" description="Disordered" evidence="1">
    <location>
        <begin position="141"/>
        <end position="209"/>
    </location>
</feature>
<accession>A0A6H2H705</accession>
<reference evidence="5 6" key="1">
    <citation type="submission" date="2020-04" db="EMBL/GenBank/DDBJ databases">
        <title>Complete genome of a Psychrophilic, Marine, Gas Vacuolate Bacterium Polaromonas vacuolata KCTC 22033T.</title>
        <authorList>
            <person name="Hwang K."/>
            <person name="Kim K.M."/>
        </authorList>
    </citation>
    <scope>NUCLEOTIDE SEQUENCE [LARGE SCALE GENOMIC DNA]</scope>
    <source>
        <strain evidence="5 6">KCTC 22033</strain>
    </source>
</reference>
<feature type="signal peptide" evidence="3">
    <location>
        <begin position="1"/>
        <end position="29"/>
    </location>
</feature>
<dbReference type="Proteomes" id="UP000502041">
    <property type="component" value="Chromosome"/>
</dbReference>
<evidence type="ECO:0000256" key="2">
    <source>
        <dbReference type="SAM" id="Phobius"/>
    </source>
</evidence>
<proteinExistence type="predicted"/>
<feature type="compositionally biased region" description="Polar residues" evidence="1">
    <location>
        <begin position="839"/>
        <end position="857"/>
    </location>
</feature>
<keyword evidence="2" id="KW-0812">Transmembrane</keyword>
<name>A0A6H2H705_9BURK</name>
<feature type="compositionally biased region" description="Low complexity" evidence="1">
    <location>
        <begin position="167"/>
        <end position="182"/>
    </location>
</feature>
<dbReference type="RefSeq" id="WP_168921496.1">
    <property type="nucleotide sequence ID" value="NZ_CP051461.1"/>
</dbReference>
<evidence type="ECO:0000313" key="6">
    <source>
        <dbReference type="Proteomes" id="UP000502041"/>
    </source>
</evidence>
<evidence type="ECO:0000256" key="3">
    <source>
        <dbReference type="SAM" id="SignalP"/>
    </source>
</evidence>
<dbReference type="PROSITE" id="PS51257">
    <property type="entry name" value="PROKAR_LIPOPROTEIN"/>
    <property type="match status" value="1"/>
</dbReference>
<keyword evidence="2" id="KW-1133">Transmembrane helix</keyword>
<keyword evidence="3" id="KW-0732">Signal</keyword>
<feature type="compositionally biased region" description="Polar residues" evidence="1">
    <location>
        <begin position="141"/>
        <end position="151"/>
    </location>
</feature>
<keyword evidence="2" id="KW-0472">Membrane</keyword>
<sequence>MTNCNFRRFSALASAIALIGCLTSLDATALGLGRITVQSLLGQPIKAEVEIPQINAEELSSLQANIASPETFRAAGLSYSNVASEIVVSLQKRSNGSSYLRLTSTRPINEPFLDLIIEAKWSSGRIVRDYTMLFDPPQLNANRAATPTNPITLAAPAPAPVEKSRTLPAAPALKPSLPDPAAQSKQPETEKTPPRPAPLNVTPAKPAKSAVNVKNGDTAWGVVAANNKSGVSLDQMLIALLRLNPDAFVGNNVNRLKSGSLLEIPNTEQAQATAPQEATRLIVAQSKDFNDFRRKLAQGMGQVEQSNATRELGGKLQAKVEDAAAGAAAPDKLTLSKGAVQGKTASAEEKIANERQLAQNAARITELAKNIAELKRLTGDTSGPAANNAASSSAKSASDLALTVPSIPALATAAPTAVASQPSSSAANATATNPLAPASTAGADLAAAPAAASAAAASSAALAAPAASSSASKPAAPKAKDQEQDLKALFNDSAFLIPGLGLILLLLGALGLYRYRQRRNLAQVDSSFMESRAQADSFFGASGGQHIDTSDGGGTGSSLIYSPSQLDAGGDVDPVAEADVYLAYGRDLQAEEILTEALRSSPVRVAIHAKLLEIYAKRRDIKAFESLAKVASKVSGNVGPEWLYISEMGREIDPNNNLYKEGQSALDTKTELAKPAPLAEPLLAANTQPNLEQNLLASVQEYMPKQNNFADKTEIRPSPAVLDQATASGQSPIAEAAPLTAQSKKNIDFDLDISLDNLTVEPSTLKPQDPTLLGETANQAQASDPLSEGLDIETPSATYTPTQAFAESTPPATPPASPNISRDNVIEFDMGALSLDLEPQQSNSPEPKASNDAQSPLETKLALAQEFLAIGDQDGARTLAKEVLAQASGALKDKAQAFINALP</sequence>
<feature type="region of interest" description="Disordered" evidence="1">
    <location>
        <begin position="837"/>
        <end position="857"/>
    </location>
</feature>
<dbReference type="NCBIfam" id="TIGR03504">
    <property type="entry name" value="FimV_Cterm"/>
    <property type="match status" value="1"/>
</dbReference>
<gene>
    <name evidence="5" type="ORF">HC248_00943</name>
</gene>
<dbReference type="NCBIfam" id="TIGR03505">
    <property type="entry name" value="FimV_core"/>
    <property type="match status" value="1"/>
</dbReference>
<dbReference type="InterPro" id="IPR020011">
    <property type="entry name" value="FimV_C"/>
</dbReference>
<dbReference type="Gene3D" id="1.20.58.2200">
    <property type="match status" value="1"/>
</dbReference>
<dbReference type="EMBL" id="CP051461">
    <property type="protein sequence ID" value="QJC55661.1"/>
    <property type="molecule type" value="Genomic_DNA"/>
</dbReference>
<evidence type="ECO:0000259" key="4">
    <source>
        <dbReference type="Pfam" id="PF25800"/>
    </source>
</evidence>
<feature type="domain" description="FimV N-terminal" evidence="4">
    <location>
        <begin position="30"/>
        <end position="137"/>
    </location>
</feature>
<dbReference type="AlphaFoldDB" id="A0A6H2H705"/>
<keyword evidence="6" id="KW-1185">Reference proteome</keyword>
<protein>
    <recommendedName>
        <fullName evidence="4">FimV N-terminal domain-containing protein</fullName>
    </recommendedName>
</protein>
<feature type="chain" id="PRO_5026095793" description="FimV N-terminal domain-containing protein" evidence="3">
    <location>
        <begin position="30"/>
        <end position="903"/>
    </location>
</feature>
<organism evidence="5 6">
    <name type="scientific">Polaromonas vacuolata</name>
    <dbReference type="NCBI Taxonomy" id="37448"/>
    <lineage>
        <taxon>Bacteria</taxon>
        <taxon>Pseudomonadati</taxon>
        <taxon>Pseudomonadota</taxon>
        <taxon>Betaproteobacteria</taxon>
        <taxon>Burkholderiales</taxon>
        <taxon>Comamonadaceae</taxon>
        <taxon>Polaromonas</taxon>
    </lineage>
</organism>
<dbReference type="InterPro" id="IPR057840">
    <property type="entry name" value="FimV_N"/>
</dbReference>